<name>A0A560FW60_9PROT</name>
<gene>
    <name evidence="1" type="ORF">FBZ88_109117</name>
</gene>
<evidence type="ECO:0000313" key="1">
    <source>
        <dbReference type="EMBL" id="TWB25720.1"/>
    </source>
</evidence>
<dbReference type="RefSeq" id="WP_145617983.1">
    <property type="nucleotide sequence ID" value="NZ_VITO01000009.1"/>
</dbReference>
<evidence type="ECO:0008006" key="3">
    <source>
        <dbReference type="Google" id="ProtNLM"/>
    </source>
</evidence>
<protein>
    <recommendedName>
        <fullName evidence="3">Thioredoxin-like protein</fullName>
    </recommendedName>
</protein>
<comment type="caution">
    <text evidence="1">The sequence shown here is derived from an EMBL/GenBank/DDBJ whole genome shotgun (WGS) entry which is preliminary data.</text>
</comment>
<organism evidence="1 2">
    <name type="scientific">Nitrospirillum amazonense</name>
    <dbReference type="NCBI Taxonomy" id="28077"/>
    <lineage>
        <taxon>Bacteria</taxon>
        <taxon>Pseudomonadati</taxon>
        <taxon>Pseudomonadota</taxon>
        <taxon>Alphaproteobacteria</taxon>
        <taxon>Rhodospirillales</taxon>
        <taxon>Azospirillaceae</taxon>
        <taxon>Nitrospirillum</taxon>
    </lineage>
</organism>
<dbReference type="SUPFAM" id="SSF52833">
    <property type="entry name" value="Thioredoxin-like"/>
    <property type="match status" value="1"/>
</dbReference>
<dbReference type="InterPro" id="IPR036249">
    <property type="entry name" value="Thioredoxin-like_sf"/>
</dbReference>
<proteinExistence type="predicted"/>
<accession>A0A560FW60</accession>
<dbReference type="EMBL" id="VITO01000009">
    <property type="protein sequence ID" value="TWB25720.1"/>
    <property type="molecule type" value="Genomic_DNA"/>
</dbReference>
<reference evidence="1 2" key="1">
    <citation type="submission" date="2019-06" db="EMBL/GenBank/DDBJ databases">
        <title>Genomic Encyclopedia of Type Strains, Phase IV (KMG-V): Genome sequencing to study the core and pangenomes of soil and plant-associated prokaryotes.</title>
        <authorList>
            <person name="Whitman W."/>
        </authorList>
    </citation>
    <scope>NUCLEOTIDE SEQUENCE [LARGE SCALE GENOMIC DNA]</scope>
    <source>
        <strain evidence="1 2">BR 11865</strain>
    </source>
</reference>
<dbReference type="AlphaFoldDB" id="A0A560FW60"/>
<sequence>MAASAAVAGLAAVTRVMPAKASGTIDLQRPRTNDELLALLDDAAWVPVGPDNAKHVYVLGAPWCPHCKNLYFEAKKVEKLIQFRWVPGFTNSTWAQQVNQLTAGTRDARILDLIYSKQRPTDLIPQGASWAVRWNEDIIDVVEFGKPDAGATPVIYIPLGSELRRIPGEQTAADFMKLAASISPRPAATTIVPKAGTVAGTIAKSWEISRSLNLTPASDTAAVPMRVAPTADAPVFFNLPPDKGLDVKAAAITTDGGRWVYLPLYGDGFAERGGWCRAEQVYVNDGNKTPVTF</sequence>
<keyword evidence="2" id="KW-1185">Reference proteome</keyword>
<dbReference type="Proteomes" id="UP000316545">
    <property type="component" value="Unassembled WGS sequence"/>
</dbReference>
<evidence type="ECO:0000313" key="2">
    <source>
        <dbReference type="Proteomes" id="UP000316545"/>
    </source>
</evidence>